<dbReference type="PANTHER" id="PTHR36078:SF2">
    <property type="entry name" value="OS09G0473966 PROTEIN"/>
    <property type="match status" value="1"/>
</dbReference>
<feature type="region of interest" description="Disordered" evidence="1">
    <location>
        <begin position="122"/>
        <end position="141"/>
    </location>
</feature>
<evidence type="ECO:0000313" key="2">
    <source>
        <dbReference type="EMBL" id="KAJ4959982.1"/>
    </source>
</evidence>
<organism evidence="2 3">
    <name type="scientific">Protea cynaroides</name>
    <dbReference type="NCBI Taxonomy" id="273540"/>
    <lineage>
        <taxon>Eukaryota</taxon>
        <taxon>Viridiplantae</taxon>
        <taxon>Streptophyta</taxon>
        <taxon>Embryophyta</taxon>
        <taxon>Tracheophyta</taxon>
        <taxon>Spermatophyta</taxon>
        <taxon>Magnoliopsida</taxon>
        <taxon>Proteales</taxon>
        <taxon>Proteaceae</taxon>
        <taxon>Protea</taxon>
    </lineage>
</organism>
<feature type="compositionally biased region" description="Polar residues" evidence="1">
    <location>
        <begin position="7"/>
        <end position="30"/>
    </location>
</feature>
<gene>
    <name evidence="2" type="ORF">NE237_019892</name>
</gene>
<dbReference type="PANTHER" id="PTHR36078">
    <property type="entry name" value="BNACNNG21220D PROTEIN"/>
    <property type="match status" value="1"/>
</dbReference>
<name>A0A9Q0H9K4_9MAGN</name>
<dbReference type="OrthoDB" id="1669448at2759"/>
<evidence type="ECO:0000313" key="3">
    <source>
        <dbReference type="Proteomes" id="UP001141806"/>
    </source>
</evidence>
<comment type="caution">
    <text evidence="2">The sequence shown here is derived from an EMBL/GenBank/DDBJ whole genome shotgun (WGS) entry which is preliminary data.</text>
</comment>
<evidence type="ECO:0000256" key="1">
    <source>
        <dbReference type="SAM" id="MobiDB-lite"/>
    </source>
</evidence>
<dbReference type="EMBL" id="JAMYWD010000009">
    <property type="protein sequence ID" value="KAJ4959982.1"/>
    <property type="molecule type" value="Genomic_DNA"/>
</dbReference>
<protein>
    <submittedName>
        <fullName evidence="2">Uncharacterized protein</fullName>
    </submittedName>
</protein>
<proteinExistence type="predicted"/>
<dbReference type="AlphaFoldDB" id="A0A9Q0H9K4"/>
<keyword evidence="3" id="KW-1185">Reference proteome</keyword>
<feature type="region of interest" description="Disordered" evidence="1">
    <location>
        <begin position="1"/>
        <end position="30"/>
    </location>
</feature>
<accession>A0A9Q0H9K4</accession>
<sequence>MDHPSIDDQTPLSEENATPDTNPSTTTQQASALNNATNVLERKPDLVESFLDSDIPDYREKYKKYEADYVRHLKAKYFSKNNLYGGAIFIEEVTIDDEIIKSSRWPCTWSSTDSVQNFEDQSRFSASAAETSTNHPNSIPM</sequence>
<reference evidence="2" key="1">
    <citation type="journal article" date="2023" name="Plant J.">
        <title>The genome of the king protea, Protea cynaroides.</title>
        <authorList>
            <person name="Chang J."/>
            <person name="Duong T.A."/>
            <person name="Schoeman C."/>
            <person name="Ma X."/>
            <person name="Roodt D."/>
            <person name="Barker N."/>
            <person name="Li Z."/>
            <person name="Van de Peer Y."/>
            <person name="Mizrachi E."/>
        </authorList>
    </citation>
    <scope>NUCLEOTIDE SEQUENCE</scope>
    <source>
        <tissue evidence="2">Young leaves</tissue>
    </source>
</reference>
<dbReference type="Proteomes" id="UP001141806">
    <property type="component" value="Unassembled WGS sequence"/>
</dbReference>